<dbReference type="PANTHER" id="PTHR12705:SF0">
    <property type="entry name" value="ORIGIN RECOGNITION COMPLEX SUBUNIT 5"/>
    <property type="match status" value="1"/>
</dbReference>
<dbReference type="GO" id="GO:0006270">
    <property type="term" value="P:DNA replication initiation"/>
    <property type="evidence" value="ECO:0007669"/>
    <property type="project" value="TreeGrafter"/>
</dbReference>
<dbReference type="OrthoDB" id="365981at2759"/>
<name>S3DKN8_GLAL2</name>
<dbReference type="STRING" id="1116229.S3DKN8"/>
<protein>
    <submittedName>
        <fullName evidence="10">p-loop containing nucleoside triphosphate hydrolase</fullName>
    </submittedName>
</protein>
<accession>S3DKN8</accession>
<dbReference type="PANTHER" id="PTHR12705">
    <property type="entry name" value="ORIGIN RECOGNITION COMPLEX SUBUNIT 5"/>
    <property type="match status" value="1"/>
</dbReference>
<evidence type="ECO:0000313" key="11">
    <source>
        <dbReference type="Proteomes" id="UP000016922"/>
    </source>
</evidence>
<evidence type="ECO:0000256" key="4">
    <source>
        <dbReference type="ARBA" id="ARBA00022741"/>
    </source>
</evidence>
<organism evidence="10 11">
    <name type="scientific">Glarea lozoyensis (strain ATCC 20868 / MF5171)</name>
    <dbReference type="NCBI Taxonomy" id="1116229"/>
    <lineage>
        <taxon>Eukaryota</taxon>
        <taxon>Fungi</taxon>
        <taxon>Dikarya</taxon>
        <taxon>Ascomycota</taxon>
        <taxon>Pezizomycotina</taxon>
        <taxon>Leotiomycetes</taxon>
        <taxon>Helotiales</taxon>
        <taxon>Helotiaceae</taxon>
        <taxon>Glarea</taxon>
    </lineage>
</organism>
<evidence type="ECO:0000256" key="2">
    <source>
        <dbReference type="ARBA" id="ARBA00006269"/>
    </source>
</evidence>
<evidence type="ECO:0000313" key="10">
    <source>
        <dbReference type="EMBL" id="EPE27128.1"/>
    </source>
</evidence>
<keyword evidence="10" id="KW-0378">Hydrolase</keyword>
<evidence type="ECO:0000259" key="9">
    <source>
        <dbReference type="Pfam" id="PF21639"/>
    </source>
</evidence>
<gene>
    <name evidence="10" type="ORF">GLAREA_03042</name>
</gene>
<dbReference type="HOGENOM" id="CLU_028223_2_0_1"/>
<dbReference type="GO" id="GO:0003688">
    <property type="term" value="F:DNA replication origin binding"/>
    <property type="evidence" value="ECO:0007669"/>
    <property type="project" value="TreeGrafter"/>
</dbReference>
<dbReference type="Gene3D" id="3.40.50.300">
    <property type="entry name" value="P-loop containing nucleotide triphosphate hydrolases"/>
    <property type="match status" value="1"/>
</dbReference>
<feature type="domain" description="Orc1-like AAA ATPase" evidence="7">
    <location>
        <begin position="16"/>
        <end position="184"/>
    </location>
</feature>
<sequence length="491" mass="54521">MFCLPNEVLLSTLRNQFPGRQEQILALSSLVAIRAAPCRNVVLYGLHATGKTAITRAILEKLSSPPTQQNGTQNEHLDDNEDELRYAIIKSAECITARHLLEQTIASVAKATEWEGELSACPNVAHLVVEVGKMINKWTDSDDDRSRRRLVLVFDGIDHQREITPTFLPALGRMGEIISNLTIVYIVTAPRPNFLHLHGVPHIHFPSYTKAELLQIISTITPNPELPSGPEDTKSVWTKFCPAIYDTLNKHSGRDIVSFRSTCLLLWPKFIQPILDGTYYPTPFSRLLVANRTLFQNDSILLPSIIALAPNPTTNTTTTKLPALATQLPFHTRLLLIASYLASFNPPKTDMTHFMKSAIARRRKKGGGTALTRKSAPKHRKISRKLLGAQTFVLDRMLAIFSCLKEDAYVSAYNRKRGMRRTGEREDVSGSADIQTAIATLASLRLLVKMGAANAVDYLDGGCKYRVAVGWDVVRGIGRSVGLEVEDYLAE</sequence>
<dbReference type="InterPro" id="IPR041664">
    <property type="entry name" value="AAA_16"/>
</dbReference>
<evidence type="ECO:0000259" key="8">
    <source>
        <dbReference type="Pfam" id="PF14630"/>
    </source>
</evidence>
<dbReference type="GO" id="GO:0005664">
    <property type="term" value="C:nuclear origin of replication recognition complex"/>
    <property type="evidence" value="ECO:0007669"/>
    <property type="project" value="TreeGrafter"/>
</dbReference>
<dbReference type="Pfam" id="PF13191">
    <property type="entry name" value="AAA_16"/>
    <property type="match status" value="1"/>
</dbReference>
<keyword evidence="6" id="KW-0539">Nucleus</keyword>
<feature type="domain" description="ORC5 lid" evidence="9">
    <location>
        <begin position="237"/>
        <end position="296"/>
    </location>
</feature>
<dbReference type="OMA" id="QLRRWHG"/>
<dbReference type="Pfam" id="PF21639">
    <property type="entry name" value="ORC5_lid"/>
    <property type="match status" value="1"/>
</dbReference>
<feature type="domain" description="Origin recognition complex subunit 5 C-terminal" evidence="8">
    <location>
        <begin position="328"/>
        <end position="489"/>
    </location>
</feature>
<evidence type="ECO:0000256" key="1">
    <source>
        <dbReference type="ARBA" id="ARBA00004123"/>
    </source>
</evidence>
<evidence type="ECO:0000256" key="5">
    <source>
        <dbReference type="ARBA" id="ARBA00022840"/>
    </source>
</evidence>
<dbReference type="KEGG" id="glz:GLAREA_03042"/>
<proteinExistence type="inferred from homology"/>
<dbReference type="AlphaFoldDB" id="S3DKN8"/>
<reference evidence="10 11" key="1">
    <citation type="journal article" date="2013" name="BMC Genomics">
        <title>Genomics-driven discovery of the pneumocandin biosynthetic gene cluster in the fungus Glarea lozoyensis.</title>
        <authorList>
            <person name="Chen L."/>
            <person name="Yue Q."/>
            <person name="Zhang X."/>
            <person name="Xiang M."/>
            <person name="Wang C."/>
            <person name="Li S."/>
            <person name="Che Y."/>
            <person name="Ortiz-Lopez F.J."/>
            <person name="Bills G.F."/>
            <person name="Liu X."/>
            <person name="An Z."/>
        </authorList>
    </citation>
    <scope>NUCLEOTIDE SEQUENCE [LARGE SCALE GENOMIC DNA]</scope>
    <source>
        <strain evidence="11">ATCC 20868 / MF5171</strain>
    </source>
</reference>
<dbReference type="InterPro" id="IPR047088">
    <property type="entry name" value="ORC5_C"/>
</dbReference>
<evidence type="ECO:0000259" key="7">
    <source>
        <dbReference type="Pfam" id="PF13191"/>
    </source>
</evidence>
<dbReference type="InterPro" id="IPR027417">
    <property type="entry name" value="P-loop_NTPase"/>
</dbReference>
<dbReference type="Pfam" id="PF14630">
    <property type="entry name" value="ORC5_C"/>
    <property type="match status" value="1"/>
</dbReference>
<keyword evidence="11" id="KW-1185">Reference proteome</keyword>
<keyword evidence="4" id="KW-0547">Nucleotide-binding</keyword>
<keyword evidence="3" id="KW-0235">DNA replication</keyword>
<comment type="subcellular location">
    <subcellularLocation>
        <location evidence="1">Nucleus</location>
    </subcellularLocation>
</comment>
<dbReference type="InterPro" id="IPR020796">
    <property type="entry name" value="ORC5"/>
</dbReference>
<evidence type="ECO:0000256" key="3">
    <source>
        <dbReference type="ARBA" id="ARBA00022705"/>
    </source>
</evidence>
<dbReference type="Proteomes" id="UP000016922">
    <property type="component" value="Unassembled WGS sequence"/>
</dbReference>
<dbReference type="InterPro" id="IPR048866">
    <property type="entry name" value="ORC5_lid"/>
</dbReference>
<dbReference type="GeneID" id="19462098"/>
<comment type="similarity">
    <text evidence="2">Belongs to the ORC5 family.</text>
</comment>
<dbReference type="GO" id="GO:0016787">
    <property type="term" value="F:hydrolase activity"/>
    <property type="evidence" value="ECO:0007669"/>
    <property type="project" value="UniProtKB-KW"/>
</dbReference>
<keyword evidence="5" id="KW-0067">ATP-binding</keyword>
<dbReference type="RefSeq" id="XP_008086318.1">
    <property type="nucleotide sequence ID" value="XM_008088127.1"/>
</dbReference>
<evidence type="ECO:0000256" key="6">
    <source>
        <dbReference type="ARBA" id="ARBA00023242"/>
    </source>
</evidence>
<dbReference type="EMBL" id="KE145370">
    <property type="protein sequence ID" value="EPE27128.1"/>
    <property type="molecule type" value="Genomic_DNA"/>
</dbReference>
<dbReference type="SUPFAM" id="SSF52540">
    <property type="entry name" value="P-loop containing nucleoside triphosphate hydrolases"/>
    <property type="match status" value="1"/>
</dbReference>
<dbReference type="eggNOG" id="KOG2543">
    <property type="taxonomic scope" value="Eukaryota"/>
</dbReference>